<dbReference type="PANTHER" id="PTHR36108">
    <property type="entry name" value="COLOSSIN-B-RELATED"/>
    <property type="match status" value="1"/>
</dbReference>
<dbReference type="Gene3D" id="2.60.40.1120">
    <property type="entry name" value="Carboxypeptidase-like, regulatory domain"/>
    <property type="match status" value="3"/>
</dbReference>
<keyword evidence="5" id="KW-1185">Reference proteome</keyword>
<dbReference type="Proteomes" id="UP001240171">
    <property type="component" value="Unassembled WGS sequence"/>
</dbReference>
<evidence type="ECO:0000256" key="3">
    <source>
        <dbReference type="ARBA" id="ARBA00022729"/>
    </source>
</evidence>
<dbReference type="EMBL" id="JAUQTB010000001">
    <property type="protein sequence ID" value="MDO7904834.1"/>
    <property type="molecule type" value="Genomic_DNA"/>
</dbReference>
<dbReference type="InterPro" id="IPR013784">
    <property type="entry name" value="Carb-bd-like_fold"/>
</dbReference>
<comment type="similarity">
    <text evidence="1">Belongs to the serine-aspartate repeat-containing protein (SDr) family.</text>
</comment>
<comment type="caution">
    <text evidence="4">The sequence shown here is derived from an EMBL/GenBank/DDBJ whole genome shotgun (WGS) entry which is preliminary data.</text>
</comment>
<name>A0ABT9C6E7_9BACL</name>
<sequence>MPISDRYKLQQSAPVVLEGNREESVNLSLQAQPAASVGQIQGTVAAANGSRIEGATVQLFNSQGAPIQHVNSNPQGQFVFPDIQVGSYFITASEPGYLTPLRTPLSVSQGRSTTVTITMQTDTAATTGAVFGIVRDNATSQPINNATVNLFQTSGSTITQLGSVTSNASGQYLFANLASGTYYVQSSISGYLPNQSAPVGISGTEYAPLDINLAADPNANTGTLSGIITDSSSGAAVPGALVALYAINNGVENVVQITRANEGGLYLFGDLAAGTYRVKATVQVNT</sequence>
<reference evidence="4 5" key="1">
    <citation type="submission" date="2023-07" db="EMBL/GenBank/DDBJ databases">
        <title>Paenibacillus sp. JX-17 nov. isolated from soil.</title>
        <authorList>
            <person name="Wan Y."/>
            <person name="Liu B."/>
        </authorList>
    </citation>
    <scope>NUCLEOTIDE SEQUENCE [LARGE SCALE GENOMIC DNA]</scope>
    <source>
        <strain evidence="4 5">JX-17</strain>
    </source>
</reference>
<keyword evidence="3" id="KW-0732">Signal</keyword>
<gene>
    <name evidence="4" type="ORF">Q5741_00235</name>
</gene>
<organism evidence="4 5">
    <name type="scientific">Paenibacillus lacisoli</name>
    <dbReference type="NCBI Taxonomy" id="3064525"/>
    <lineage>
        <taxon>Bacteria</taxon>
        <taxon>Bacillati</taxon>
        <taxon>Bacillota</taxon>
        <taxon>Bacilli</taxon>
        <taxon>Bacillales</taxon>
        <taxon>Paenibacillaceae</taxon>
        <taxon>Paenibacillus</taxon>
    </lineage>
</organism>
<dbReference type="SUPFAM" id="SSF49452">
    <property type="entry name" value="Starch-binding domain-like"/>
    <property type="match status" value="1"/>
</dbReference>
<dbReference type="Pfam" id="PF13620">
    <property type="entry name" value="CarboxypepD_reg"/>
    <property type="match status" value="3"/>
</dbReference>
<evidence type="ECO:0000256" key="1">
    <source>
        <dbReference type="ARBA" id="ARBA00007257"/>
    </source>
</evidence>
<keyword evidence="2" id="KW-0964">Secreted</keyword>
<evidence type="ECO:0000313" key="5">
    <source>
        <dbReference type="Proteomes" id="UP001240171"/>
    </source>
</evidence>
<dbReference type="SUPFAM" id="SSF49478">
    <property type="entry name" value="Cna protein B-type domain"/>
    <property type="match status" value="2"/>
</dbReference>
<proteinExistence type="inferred from homology"/>
<evidence type="ECO:0000313" key="4">
    <source>
        <dbReference type="EMBL" id="MDO7904834.1"/>
    </source>
</evidence>
<accession>A0ABT9C6E7</accession>
<dbReference type="PANTHER" id="PTHR36108:SF13">
    <property type="entry name" value="COLOSSIN-B-RELATED"/>
    <property type="match status" value="1"/>
</dbReference>
<protein>
    <submittedName>
        <fullName evidence="4">Carboxypeptidase-like regulatory domain-containing protein</fullName>
    </submittedName>
</protein>
<dbReference type="RefSeq" id="WP_305022033.1">
    <property type="nucleotide sequence ID" value="NZ_JAUQTB010000001.1"/>
</dbReference>
<evidence type="ECO:0000256" key="2">
    <source>
        <dbReference type="ARBA" id="ARBA00022525"/>
    </source>
</evidence>